<keyword evidence="2" id="KW-0677">Repeat</keyword>
<evidence type="ECO:0000256" key="1">
    <source>
        <dbReference type="ARBA" id="ARBA00022614"/>
    </source>
</evidence>
<dbReference type="Proteomes" id="UP001634394">
    <property type="component" value="Unassembled WGS sequence"/>
</dbReference>
<dbReference type="PANTHER" id="PTHR24366">
    <property type="entry name" value="IG(IMMUNOGLOBULIN) AND LRR(LEUCINE RICH REPEAT) DOMAINS"/>
    <property type="match status" value="1"/>
</dbReference>
<proteinExistence type="predicted"/>
<name>A0ABD3USD5_SINWO</name>
<organism evidence="3 4">
    <name type="scientific">Sinanodonta woodiana</name>
    <name type="common">Chinese pond mussel</name>
    <name type="synonym">Anodonta woodiana</name>
    <dbReference type="NCBI Taxonomy" id="1069815"/>
    <lineage>
        <taxon>Eukaryota</taxon>
        <taxon>Metazoa</taxon>
        <taxon>Spiralia</taxon>
        <taxon>Lophotrochozoa</taxon>
        <taxon>Mollusca</taxon>
        <taxon>Bivalvia</taxon>
        <taxon>Autobranchia</taxon>
        <taxon>Heteroconchia</taxon>
        <taxon>Palaeoheterodonta</taxon>
        <taxon>Unionida</taxon>
        <taxon>Unionoidea</taxon>
        <taxon>Unionidae</taxon>
        <taxon>Unioninae</taxon>
        <taxon>Sinanodonta</taxon>
    </lineage>
</organism>
<dbReference type="PANTHER" id="PTHR24366:SF96">
    <property type="entry name" value="LEUCINE RICH REPEAT CONTAINING 53"/>
    <property type="match status" value="1"/>
</dbReference>
<keyword evidence="1" id="KW-0433">Leucine-rich repeat</keyword>
<dbReference type="FunFam" id="3.80.10.10:FF:001164">
    <property type="entry name" value="GH01279p"/>
    <property type="match status" value="1"/>
</dbReference>
<dbReference type="PROSITE" id="PS51450">
    <property type="entry name" value="LRR"/>
    <property type="match status" value="2"/>
</dbReference>
<dbReference type="InterPro" id="IPR032675">
    <property type="entry name" value="LRR_dom_sf"/>
</dbReference>
<dbReference type="SMART" id="SM00369">
    <property type="entry name" value="LRR_TYP"/>
    <property type="match status" value="10"/>
</dbReference>
<keyword evidence="4" id="KW-1185">Reference proteome</keyword>
<dbReference type="PRINTS" id="PR00019">
    <property type="entry name" value="LEURICHRPT"/>
</dbReference>
<evidence type="ECO:0000256" key="2">
    <source>
        <dbReference type="ARBA" id="ARBA00022737"/>
    </source>
</evidence>
<comment type="caution">
    <text evidence="3">The sequence shown here is derived from an EMBL/GenBank/DDBJ whole genome shotgun (WGS) entry which is preliminary data.</text>
</comment>
<accession>A0ABD3USD5</accession>
<evidence type="ECO:0000313" key="3">
    <source>
        <dbReference type="EMBL" id="KAL3852399.1"/>
    </source>
</evidence>
<dbReference type="Gene3D" id="3.80.10.10">
    <property type="entry name" value="Ribonuclease Inhibitor"/>
    <property type="match status" value="3"/>
</dbReference>
<protein>
    <submittedName>
        <fullName evidence="3">Uncharacterized protein</fullName>
    </submittedName>
</protein>
<evidence type="ECO:0000313" key="4">
    <source>
        <dbReference type="Proteomes" id="UP001634394"/>
    </source>
</evidence>
<dbReference type="Pfam" id="PF13855">
    <property type="entry name" value="LRR_8"/>
    <property type="match status" value="3"/>
</dbReference>
<dbReference type="SUPFAM" id="SSF52058">
    <property type="entry name" value="L domain-like"/>
    <property type="match status" value="1"/>
</dbReference>
<dbReference type="InterPro" id="IPR001611">
    <property type="entry name" value="Leu-rich_rpt"/>
</dbReference>
<dbReference type="InterPro" id="IPR003591">
    <property type="entry name" value="Leu-rich_rpt_typical-subtyp"/>
</dbReference>
<dbReference type="AlphaFoldDB" id="A0ABD3USD5"/>
<reference evidence="3 4" key="1">
    <citation type="submission" date="2024-11" db="EMBL/GenBank/DDBJ databases">
        <title>Chromosome-level genome assembly of the freshwater bivalve Anodonta woodiana.</title>
        <authorList>
            <person name="Chen X."/>
        </authorList>
    </citation>
    <scope>NUCLEOTIDE SEQUENCE [LARGE SCALE GENOMIC DNA]</scope>
    <source>
        <strain evidence="3">MN2024</strain>
        <tissue evidence="3">Gills</tissue>
    </source>
</reference>
<gene>
    <name evidence="3" type="ORF">ACJMK2_016050</name>
</gene>
<dbReference type="SMART" id="SM00364">
    <property type="entry name" value="LRR_BAC"/>
    <property type="match status" value="6"/>
</dbReference>
<sequence length="388" mass="43707">MVYISVNKITQIPNNSFYGVFSKGSILSLSFNQIQTIEANSFDGCDNLETLNLEYNQLSVLPSAFISLKSLTQLYVRVNTLTTLDESLMRSLGMSLTGLFLNHNQLKEWPESLHHLQFLVSLDLSNNPISDIPSGSFRAFKDTLQTLNIGSTGITHVPEDIRELTSLAVLDISYNPINDSGFPPGIFDSVKDTLTSLSIDNLRITKMPEDIATLRQLLYLSVRYNQIHYIDEDVLSNLTQLQTLVLENCGLQRIPYVVNMLPNLGSLDLSNIPILSLEHSDLDGMHKLSSLGMSGTSLQYISPAAFLKTQNLHTINLEFNLLTEVPFAIHAIPVQDLHIYIQFNPIQCSCDMKWMVNWINNQTESHHDVVFPIVGDCDNYKISIEKYY</sequence>
<dbReference type="EMBL" id="JBJQND010000015">
    <property type="protein sequence ID" value="KAL3852399.1"/>
    <property type="molecule type" value="Genomic_DNA"/>
</dbReference>